<accession>A0A6J4UAD4</accession>
<feature type="region of interest" description="Disordered" evidence="1">
    <location>
        <begin position="1"/>
        <end position="49"/>
    </location>
</feature>
<feature type="compositionally biased region" description="Pro residues" evidence="1">
    <location>
        <begin position="1"/>
        <end position="13"/>
    </location>
</feature>
<feature type="non-terminal residue" evidence="2">
    <location>
        <position position="49"/>
    </location>
</feature>
<dbReference type="EMBL" id="CADCWC010000327">
    <property type="protein sequence ID" value="CAA9544748.1"/>
    <property type="molecule type" value="Genomic_DNA"/>
</dbReference>
<feature type="non-terminal residue" evidence="2">
    <location>
        <position position="1"/>
    </location>
</feature>
<reference evidence="2" key="1">
    <citation type="submission" date="2020-02" db="EMBL/GenBank/DDBJ databases">
        <authorList>
            <person name="Meier V. D."/>
        </authorList>
    </citation>
    <scope>NUCLEOTIDE SEQUENCE</scope>
    <source>
        <strain evidence="2">AVDCRST_MAG79</strain>
    </source>
</reference>
<evidence type="ECO:0000313" key="2">
    <source>
        <dbReference type="EMBL" id="CAA9544748.1"/>
    </source>
</evidence>
<proteinExistence type="predicted"/>
<name>A0A6J4UAD4_9ACTN</name>
<organism evidence="2">
    <name type="scientific">uncultured Thermoleophilia bacterium</name>
    <dbReference type="NCBI Taxonomy" id="1497501"/>
    <lineage>
        <taxon>Bacteria</taxon>
        <taxon>Bacillati</taxon>
        <taxon>Actinomycetota</taxon>
        <taxon>Thermoleophilia</taxon>
        <taxon>environmental samples</taxon>
    </lineage>
</organism>
<dbReference type="AlphaFoldDB" id="A0A6J4UAD4"/>
<gene>
    <name evidence="2" type="ORF">AVDCRST_MAG79-2184</name>
</gene>
<feature type="compositionally biased region" description="Basic and acidic residues" evidence="1">
    <location>
        <begin position="26"/>
        <end position="49"/>
    </location>
</feature>
<evidence type="ECO:0000256" key="1">
    <source>
        <dbReference type="SAM" id="MobiDB-lite"/>
    </source>
</evidence>
<sequence>AALPRPPAAPDGPLPGGRAGPGDAAEPGRHHVDAPQDDAVLDRAARRPL</sequence>
<protein>
    <submittedName>
        <fullName evidence="2">Uncharacterized protein</fullName>
    </submittedName>
</protein>